<comment type="caution">
    <text evidence="1">The sequence shown here is derived from an EMBL/GenBank/DDBJ whole genome shotgun (WGS) entry which is preliminary data.</text>
</comment>
<proteinExistence type="predicted"/>
<evidence type="ECO:0000313" key="2">
    <source>
        <dbReference type="Proteomes" id="UP000276133"/>
    </source>
</evidence>
<name>A0A3M7SUL1_BRAPC</name>
<keyword evidence="2" id="KW-1185">Reference proteome</keyword>
<accession>A0A3M7SUL1</accession>
<reference evidence="1 2" key="1">
    <citation type="journal article" date="2018" name="Sci. Rep.">
        <title>Genomic signatures of local adaptation to the degree of environmental predictability in rotifers.</title>
        <authorList>
            <person name="Franch-Gras L."/>
            <person name="Hahn C."/>
            <person name="Garcia-Roger E.M."/>
            <person name="Carmona M.J."/>
            <person name="Serra M."/>
            <person name="Gomez A."/>
        </authorList>
    </citation>
    <scope>NUCLEOTIDE SEQUENCE [LARGE SCALE GENOMIC DNA]</scope>
    <source>
        <strain evidence="1">HYR1</strain>
    </source>
</reference>
<dbReference type="EMBL" id="REGN01000743">
    <property type="protein sequence ID" value="RNA39521.1"/>
    <property type="molecule type" value="Genomic_DNA"/>
</dbReference>
<evidence type="ECO:0000313" key="1">
    <source>
        <dbReference type="EMBL" id="RNA39521.1"/>
    </source>
</evidence>
<dbReference type="Proteomes" id="UP000276133">
    <property type="component" value="Unassembled WGS sequence"/>
</dbReference>
<protein>
    <submittedName>
        <fullName evidence="1">Uncharacterized protein</fullName>
    </submittedName>
</protein>
<sequence length="120" mass="13107">MTALRSKWLVGSSSNNNVGSMNKALAREILILHLPEKFLVNLCCIAWSKPRPDKIWQAFASAASAFIASSCSTEFRAEASSALTSCSQKRMSIFGGMFNDRLAICLSKVDFPIPFGLSKN</sequence>
<gene>
    <name evidence="1" type="ORF">BpHYR1_050374</name>
</gene>
<organism evidence="1 2">
    <name type="scientific">Brachionus plicatilis</name>
    <name type="common">Marine rotifer</name>
    <name type="synonym">Brachionus muelleri</name>
    <dbReference type="NCBI Taxonomy" id="10195"/>
    <lineage>
        <taxon>Eukaryota</taxon>
        <taxon>Metazoa</taxon>
        <taxon>Spiralia</taxon>
        <taxon>Gnathifera</taxon>
        <taxon>Rotifera</taxon>
        <taxon>Eurotatoria</taxon>
        <taxon>Monogononta</taxon>
        <taxon>Pseudotrocha</taxon>
        <taxon>Ploima</taxon>
        <taxon>Brachionidae</taxon>
        <taxon>Brachionus</taxon>
    </lineage>
</organism>
<dbReference type="AlphaFoldDB" id="A0A3M7SUL1"/>